<organism evidence="1 2">
    <name type="scientific">Multifurca ochricompacta</name>
    <dbReference type="NCBI Taxonomy" id="376703"/>
    <lineage>
        <taxon>Eukaryota</taxon>
        <taxon>Fungi</taxon>
        <taxon>Dikarya</taxon>
        <taxon>Basidiomycota</taxon>
        <taxon>Agaricomycotina</taxon>
        <taxon>Agaricomycetes</taxon>
        <taxon>Russulales</taxon>
        <taxon>Russulaceae</taxon>
        <taxon>Multifurca</taxon>
    </lineage>
</organism>
<evidence type="ECO:0000313" key="2">
    <source>
        <dbReference type="Proteomes" id="UP001203297"/>
    </source>
</evidence>
<protein>
    <submittedName>
        <fullName evidence="1">Uncharacterized protein</fullName>
    </submittedName>
</protein>
<comment type="caution">
    <text evidence="1">The sequence shown here is derived from an EMBL/GenBank/DDBJ whole genome shotgun (WGS) entry which is preliminary data.</text>
</comment>
<name>A0AAD4QQR1_9AGAM</name>
<keyword evidence="2" id="KW-1185">Reference proteome</keyword>
<proteinExistence type="predicted"/>
<dbReference type="EMBL" id="WTXG01000005">
    <property type="protein sequence ID" value="KAI0305416.1"/>
    <property type="molecule type" value="Genomic_DNA"/>
</dbReference>
<evidence type="ECO:0000313" key="1">
    <source>
        <dbReference type="EMBL" id="KAI0305416.1"/>
    </source>
</evidence>
<dbReference type="AlphaFoldDB" id="A0AAD4QQR1"/>
<accession>A0AAD4QQR1</accession>
<dbReference type="Proteomes" id="UP001203297">
    <property type="component" value="Unassembled WGS sequence"/>
</dbReference>
<gene>
    <name evidence="1" type="ORF">B0F90DRAFT_1879055</name>
</gene>
<reference evidence="1" key="1">
    <citation type="journal article" date="2022" name="New Phytol.">
        <title>Evolutionary transition to the ectomycorrhizal habit in the genomes of a hyperdiverse lineage of mushroom-forming fungi.</title>
        <authorList>
            <person name="Looney B."/>
            <person name="Miyauchi S."/>
            <person name="Morin E."/>
            <person name="Drula E."/>
            <person name="Courty P.E."/>
            <person name="Kohler A."/>
            <person name="Kuo A."/>
            <person name="LaButti K."/>
            <person name="Pangilinan J."/>
            <person name="Lipzen A."/>
            <person name="Riley R."/>
            <person name="Andreopoulos W."/>
            <person name="He G."/>
            <person name="Johnson J."/>
            <person name="Nolan M."/>
            <person name="Tritt A."/>
            <person name="Barry K.W."/>
            <person name="Grigoriev I.V."/>
            <person name="Nagy L.G."/>
            <person name="Hibbett D."/>
            <person name="Henrissat B."/>
            <person name="Matheny P.B."/>
            <person name="Labbe J."/>
            <person name="Martin F.M."/>
        </authorList>
    </citation>
    <scope>NUCLEOTIDE SEQUENCE</scope>
    <source>
        <strain evidence="1">BPL690</strain>
    </source>
</reference>
<sequence>MPNLSSAFIFNTENAYQKATLARVYRNSSIIKVASFISAPPPEVRVYLRDLASAANSTANENSCGSVLAGQGSETDEFGDICVWLGTGPYGEGREINILRALNLYDPNRRARHQPHFTLLLNAHLSGR</sequence>